<dbReference type="EMBL" id="CP051206">
    <property type="protein sequence ID" value="QJB43297.1"/>
    <property type="molecule type" value="Genomic_DNA"/>
</dbReference>
<organism evidence="1 2">
    <name type="scientific">Dolichospermum flos-aquae CCAP 1403/13F</name>
    <dbReference type="NCBI Taxonomy" id="315271"/>
    <lineage>
        <taxon>Bacteria</taxon>
        <taxon>Bacillati</taxon>
        <taxon>Cyanobacteriota</taxon>
        <taxon>Cyanophyceae</taxon>
        <taxon>Nostocales</taxon>
        <taxon>Aphanizomenonaceae</taxon>
        <taxon>Dolichospermum</taxon>
    </lineage>
</organism>
<evidence type="ECO:0000313" key="2">
    <source>
        <dbReference type="Proteomes" id="UP000502433"/>
    </source>
</evidence>
<protein>
    <submittedName>
        <fullName evidence="1">DUF29 domain-containing protein</fullName>
    </submittedName>
</protein>
<accession>A0A6H2BVN9</accession>
<reference evidence="1 2" key="1">
    <citation type="submission" date="2020-04" db="EMBL/GenBank/DDBJ databases">
        <title>Genome-Wide Identification of 5-Methylcytosine Sites in Bacterial Genomes By High-Throughput Sequencing of MspJI Restriction Fragments.</title>
        <authorList>
            <person name="Wu V."/>
        </authorList>
    </citation>
    <scope>NUCLEOTIDE SEQUENCE [LARGE SCALE GENOMIC DNA]</scope>
    <source>
        <strain evidence="1 2">CCAP 1403/13f</strain>
    </source>
</reference>
<dbReference type="PANTHER" id="PTHR34235:SF3">
    <property type="entry name" value="SLR1203 PROTEIN"/>
    <property type="match status" value="1"/>
</dbReference>
<proteinExistence type="predicted"/>
<dbReference type="PANTHER" id="PTHR34235">
    <property type="entry name" value="SLR1203 PROTEIN-RELATED"/>
    <property type="match status" value="1"/>
</dbReference>
<dbReference type="Proteomes" id="UP000502433">
    <property type="component" value="Chromosome"/>
</dbReference>
<dbReference type="InterPro" id="IPR002636">
    <property type="entry name" value="DUF29"/>
</dbReference>
<name>A0A6H2BVN9_DOLFA</name>
<sequence>MNTTLYETDFNLWIEQTVNQLKNGQIQDLDIENLIEEVQSMGSNDKREIKSRLIVLIMHLLKYKYQPKKKTKSWTSTIITQRNELELVLENSPSLNPFLKENISECYQKARKNAARETKLPLTTFPLECPFTSEQIIDSDYFPDTNA</sequence>
<evidence type="ECO:0000313" key="1">
    <source>
        <dbReference type="EMBL" id="QJB43297.1"/>
    </source>
</evidence>
<reference evidence="1 2" key="2">
    <citation type="submission" date="2020-04" db="EMBL/GenBank/DDBJ databases">
        <authorList>
            <person name="Fomenkov A."/>
            <person name="Anton B.P."/>
            <person name="Roberts R.J."/>
        </authorList>
    </citation>
    <scope>NUCLEOTIDE SEQUENCE [LARGE SCALE GENOMIC DNA]</scope>
    <source>
        <strain evidence="1 2">CCAP 1403/13f</strain>
    </source>
</reference>
<dbReference type="RefSeq" id="WP_168694881.1">
    <property type="nucleotide sequence ID" value="NZ_CP051206.1"/>
</dbReference>
<gene>
    <name evidence="1" type="ORF">HGD76_02690</name>
</gene>
<dbReference type="Pfam" id="PF01724">
    <property type="entry name" value="DUF29"/>
    <property type="match status" value="1"/>
</dbReference>
<dbReference type="Gene3D" id="1.20.1220.20">
    <property type="entry name" value="Uncharcterised protein PF01724"/>
    <property type="match status" value="1"/>
</dbReference>
<dbReference type="KEGG" id="dfs:HGD76_02690"/>
<dbReference type="AlphaFoldDB" id="A0A6H2BVN9"/>